<proteinExistence type="predicted"/>
<evidence type="ECO:0000313" key="2">
    <source>
        <dbReference type="EMBL" id="MFC3899011.1"/>
    </source>
</evidence>
<dbReference type="EMBL" id="JBHRZI010000057">
    <property type="protein sequence ID" value="MFC3899011.1"/>
    <property type="molecule type" value="Genomic_DNA"/>
</dbReference>
<organism evidence="2 3">
    <name type="scientific">Lentzea rhizosphaerae</name>
    <dbReference type="NCBI Taxonomy" id="2041025"/>
    <lineage>
        <taxon>Bacteria</taxon>
        <taxon>Bacillati</taxon>
        <taxon>Actinomycetota</taxon>
        <taxon>Actinomycetes</taxon>
        <taxon>Pseudonocardiales</taxon>
        <taxon>Pseudonocardiaceae</taxon>
        <taxon>Lentzea</taxon>
    </lineage>
</organism>
<dbReference type="RefSeq" id="WP_382380949.1">
    <property type="nucleotide sequence ID" value="NZ_JBHRZI010000057.1"/>
</dbReference>
<name>A0ABV8CBB2_9PSEU</name>
<protein>
    <submittedName>
        <fullName evidence="2">Uncharacterized protein</fullName>
    </submittedName>
</protein>
<keyword evidence="1" id="KW-0812">Transmembrane</keyword>
<accession>A0ABV8CBB2</accession>
<comment type="caution">
    <text evidence="2">The sequence shown here is derived from an EMBL/GenBank/DDBJ whole genome shotgun (WGS) entry which is preliminary data.</text>
</comment>
<keyword evidence="1" id="KW-0472">Membrane</keyword>
<feature type="transmembrane region" description="Helical" evidence="1">
    <location>
        <begin position="12"/>
        <end position="35"/>
    </location>
</feature>
<dbReference type="Proteomes" id="UP001595690">
    <property type="component" value="Unassembled WGS sequence"/>
</dbReference>
<keyword evidence="3" id="KW-1185">Reference proteome</keyword>
<reference evidence="3" key="1">
    <citation type="journal article" date="2019" name="Int. J. Syst. Evol. Microbiol.">
        <title>The Global Catalogue of Microorganisms (GCM) 10K type strain sequencing project: providing services to taxonomists for standard genome sequencing and annotation.</title>
        <authorList>
            <consortium name="The Broad Institute Genomics Platform"/>
            <consortium name="The Broad Institute Genome Sequencing Center for Infectious Disease"/>
            <person name="Wu L."/>
            <person name="Ma J."/>
        </authorList>
    </citation>
    <scope>NUCLEOTIDE SEQUENCE [LARGE SCALE GENOMIC DNA]</scope>
    <source>
        <strain evidence="3">CGMCC 4.7405</strain>
    </source>
</reference>
<gene>
    <name evidence="2" type="ORF">ACFOWZ_46730</name>
</gene>
<sequence length="239" mass="25168">MRQAGQGWVRDAVQVAAWAGLALVGVVAVLVGFAVHTITSAYPDIDDWSLRGSLASDEALFDRAEEVWRASGGPGAPDGDVDPLYAERSSSLAVNVVLVVMTAHTADDRPVVAFVTSPATTGTPGTDQMFVRAVSFPEEPPLAVGFGAATWAAHGEVHTDSGVPGSLTALPTGHLRFVPTGPGTITENDEVLFTSKVNPAVVVRVGLMFSHDGDWRVDRPGYPPYVANQEVQVVTPRGR</sequence>
<evidence type="ECO:0000256" key="1">
    <source>
        <dbReference type="SAM" id="Phobius"/>
    </source>
</evidence>
<keyword evidence="1" id="KW-1133">Transmembrane helix</keyword>
<evidence type="ECO:0000313" key="3">
    <source>
        <dbReference type="Proteomes" id="UP001595690"/>
    </source>
</evidence>